<keyword evidence="3" id="KW-1185">Reference proteome</keyword>
<feature type="region of interest" description="Disordered" evidence="1">
    <location>
        <begin position="124"/>
        <end position="150"/>
    </location>
</feature>
<name>A0A9P4PHQ7_9PLEO</name>
<proteinExistence type="predicted"/>
<evidence type="ECO:0000313" key="3">
    <source>
        <dbReference type="Proteomes" id="UP000799764"/>
    </source>
</evidence>
<evidence type="ECO:0000256" key="1">
    <source>
        <dbReference type="SAM" id="MobiDB-lite"/>
    </source>
</evidence>
<protein>
    <submittedName>
        <fullName evidence="2">Uncharacterized protein</fullName>
    </submittedName>
</protein>
<dbReference type="EMBL" id="MU001501">
    <property type="protein sequence ID" value="KAF2444147.1"/>
    <property type="molecule type" value="Genomic_DNA"/>
</dbReference>
<accession>A0A9P4PHQ7</accession>
<feature type="compositionally biased region" description="Pro residues" evidence="1">
    <location>
        <begin position="336"/>
        <end position="352"/>
    </location>
</feature>
<dbReference type="Proteomes" id="UP000799764">
    <property type="component" value="Unassembled WGS sequence"/>
</dbReference>
<reference evidence="2" key="1">
    <citation type="journal article" date="2020" name="Stud. Mycol.">
        <title>101 Dothideomycetes genomes: a test case for predicting lifestyles and emergence of pathogens.</title>
        <authorList>
            <person name="Haridas S."/>
            <person name="Albert R."/>
            <person name="Binder M."/>
            <person name="Bloem J."/>
            <person name="Labutti K."/>
            <person name="Salamov A."/>
            <person name="Andreopoulos B."/>
            <person name="Baker S."/>
            <person name="Barry K."/>
            <person name="Bills G."/>
            <person name="Bluhm B."/>
            <person name="Cannon C."/>
            <person name="Castanera R."/>
            <person name="Culley D."/>
            <person name="Daum C."/>
            <person name="Ezra D."/>
            <person name="Gonzalez J."/>
            <person name="Henrissat B."/>
            <person name="Kuo A."/>
            <person name="Liang C."/>
            <person name="Lipzen A."/>
            <person name="Lutzoni F."/>
            <person name="Magnuson J."/>
            <person name="Mondo S."/>
            <person name="Nolan M."/>
            <person name="Ohm R."/>
            <person name="Pangilinan J."/>
            <person name="Park H.-J."/>
            <person name="Ramirez L."/>
            <person name="Alfaro M."/>
            <person name="Sun H."/>
            <person name="Tritt A."/>
            <person name="Yoshinaga Y."/>
            <person name="Zwiers L.-H."/>
            <person name="Turgeon B."/>
            <person name="Goodwin S."/>
            <person name="Spatafora J."/>
            <person name="Crous P."/>
            <person name="Grigoriev I."/>
        </authorList>
    </citation>
    <scope>NUCLEOTIDE SEQUENCE</scope>
    <source>
        <strain evidence="2">CBS 690.94</strain>
    </source>
</reference>
<organism evidence="2 3">
    <name type="scientific">Karstenula rhodostoma CBS 690.94</name>
    <dbReference type="NCBI Taxonomy" id="1392251"/>
    <lineage>
        <taxon>Eukaryota</taxon>
        <taxon>Fungi</taxon>
        <taxon>Dikarya</taxon>
        <taxon>Ascomycota</taxon>
        <taxon>Pezizomycotina</taxon>
        <taxon>Dothideomycetes</taxon>
        <taxon>Pleosporomycetidae</taxon>
        <taxon>Pleosporales</taxon>
        <taxon>Massarineae</taxon>
        <taxon>Didymosphaeriaceae</taxon>
        <taxon>Karstenula</taxon>
    </lineage>
</organism>
<sequence>MQSSKAYGPTPFICSEGLIALRAIDTTIGKSPALRPVHAAKVQGELQGDDLRRRQSSSACFYSQFTLSAFGQGDCATILRAAEGCLRSAPRVLTFTWSFRQHRRGQPALKLAPQPQIQAPIPIQRLQQASSSSTAQSHDGRLTPRGSISISTTFLPNGRAVGDVRSANDLREKYGRIRDRYGRGVDSPGARGSSELLAVVMESITSKHAERGALHPTDDNKFAESGVSDVATSAGEYTTDDKTAEWLSQFLSDLQQHAYQHGADPSPASKETAIPASKQSDYESSSLRIKRQRRRRADSPRPRKASVTACDALSKNSLFNAPSHREASASRAAPRPSKPPPSTLQPPPPPTPEFAVWVGSFRYTFDDENAAEIFRRQQDDMEEQDRIAIEAEAEKARARRRESDRVLMERIWKIKNQRRMW</sequence>
<evidence type="ECO:0000313" key="2">
    <source>
        <dbReference type="EMBL" id="KAF2444147.1"/>
    </source>
</evidence>
<feature type="region of interest" description="Disordered" evidence="1">
    <location>
        <begin position="259"/>
        <end position="353"/>
    </location>
</feature>
<gene>
    <name evidence="2" type="ORF">P171DRAFT_444381</name>
</gene>
<feature type="compositionally biased region" description="Low complexity" evidence="1">
    <location>
        <begin position="124"/>
        <end position="137"/>
    </location>
</feature>
<comment type="caution">
    <text evidence="2">The sequence shown here is derived from an EMBL/GenBank/DDBJ whole genome shotgun (WGS) entry which is preliminary data.</text>
</comment>
<dbReference type="AlphaFoldDB" id="A0A9P4PHQ7"/>